<dbReference type="InterPro" id="IPR000195">
    <property type="entry name" value="Rab-GAP-TBC_dom"/>
</dbReference>
<evidence type="ECO:0000256" key="1">
    <source>
        <dbReference type="ARBA" id="ARBA00005536"/>
    </source>
</evidence>
<feature type="region of interest" description="Disordered" evidence="2">
    <location>
        <begin position="646"/>
        <end position="685"/>
    </location>
</feature>
<dbReference type="EMBL" id="LUEZ02000055">
    <property type="protein sequence ID" value="RDB21252.1"/>
    <property type="molecule type" value="Genomic_DNA"/>
</dbReference>
<feature type="compositionally biased region" description="Low complexity" evidence="2">
    <location>
        <begin position="714"/>
        <end position="724"/>
    </location>
</feature>
<feature type="region of interest" description="Disordered" evidence="2">
    <location>
        <begin position="780"/>
        <end position="839"/>
    </location>
</feature>
<feature type="region of interest" description="Disordered" evidence="2">
    <location>
        <begin position="1154"/>
        <end position="1256"/>
    </location>
</feature>
<feature type="region of interest" description="Disordered" evidence="2">
    <location>
        <begin position="1064"/>
        <end position="1129"/>
    </location>
</feature>
<accession>A0A369JIV8</accession>
<evidence type="ECO:0000256" key="2">
    <source>
        <dbReference type="SAM" id="MobiDB-lite"/>
    </source>
</evidence>
<dbReference type="OrthoDB" id="29853at2759"/>
<reference evidence="4" key="1">
    <citation type="submission" date="2018-04" db="EMBL/GenBank/DDBJ databases">
        <title>Whole genome sequencing of Hypsizygus marmoreus.</title>
        <authorList>
            <person name="Choi I.-G."/>
            <person name="Min B."/>
            <person name="Kim J.-G."/>
            <person name="Kim S."/>
            <person name="Oh Y.-L."/>
            <person name="Kong W.-S."/>
            <person name="Park H."/>
            <person name="Jeong J."/>
            <person name="Song E.-S."/>
        </authorList>
    </citation>
    <scope>NUCLEOTIDE SEQUENCE [LARGE SCALE GENOMIC DNA]</scope>
    <source>
        <strain evidence="4">51987-8</strain>
    </source>
</reference>
<dbReference type="InterPro" id="IPR035969">
    <property type="entry name" value="Rab-GAP_TBC_sf"/>
</dbReference>
<organism evidence="4 5">
    <name type="scientific">Hypsizygus marmoreus</name>
    <name type="common">White beech mushroom</name>
    <name type="synonym">Agaricus marmoreus</name>
    <dbReference type="NCBI Taxonomy" id="39966"/>
    <lineage>
        <taxon>Eukaryota</taxon>
        <taxon>Fungi</taxon>
        <taxon>Dikarya</taxon>
        <taxon>Basidiomycota</taxon>
        <taxon>Agaricomycotina</taxon>
        <taxon>Agaricomycetes</taxon>
        <taxon>Agaricomycetidae</taxon>
        <taxon>Agaricales</taxon>
        <taxon>Tricholomatineae</taxon>
        <taxon>Lyophyllaceae</taxon>
        <taxon>Hypsizygus</taxon>
    </lineage>
</organism>
<dbReference type="Pfam" id="PF00566">
    <property type="entry name" value="RabGAP-TBC"/>
    <property type="match status" value="1"/>
</dbReference>
<dbReference type="Proteomes" id="UP000076154">
    <property type="component" value="Unassembled WGS sequence"/>
</dbReference>
<feature type="compositionally biased region" description="Polar residues" evidence="2">
    <location>
        <begin position="1080"/>
        <end position="1089"/>
    </location>
</feature>
<dbReference type="Gene3D" id="1.10.472.80">
    <property type="entry name" value="Ypt/Rab-GAP domain of gyp1p, domain 3"/>
    <property type="match status" value="1"/>
</dbReference>
<feature type="compositionally biased region" description="Low complexity" evidence="2">
    <location>
        <begin position="1007"/>
        <end position="1021"/>
    </location>
</feature>
<evidence type="ECO:0000313" key="4">
    <source>
        <dbReference type="EMBL" id="RDB21252.1"/>
    </source>
</evidence>
<dbReference type="Pfam" id="PF03398">
    <property type="entry name" value="Ist1"/>
    <property type="match status" value="1"/>
</dbReference>
<comment type="caution">
    <text evidence="4">The sequence shown here is derived from an EMBL/GenBank/DDBJ whole genome shotgun (WGS) entry which is preliminary data.</text>
</comment>
<feature type="compositionally biased region" description="Acidic residues" evidence="2">
    <location>
        <begin position="658"/>
        <end position="670"/>
    </location>
</feature>
<dbReference type="Gene3D" id="1.10.10.750">
    <property type="entry name" value="Ypt/Rab-GAP domain of gyp1p, domain 1"/>
    <property type="match status" value="1"/>
</dbReference>
<feature type="compositionally biased region" description="Low complexity" evidence="2">
    <location>
        <begin position="1090"/>
        <end position="1101"/>
    </location>
</feature>
<dbReference type="PANTHER" id="PTHR12161">
    <property type="entry name" value="IST1 FAMILY MEMBER"/>
    <property type="match status" value="1"/>
</dbReference>
<keyword evidence="5" id="KW-1185">Reference proteome</keyword>
<feature type="compositionally biased region" description="Basic and acidic residues" evidence="2">
    <location>
        <begin position="1181"/>
        <end position="1201"/>
    </location>
</feature>
<dbReference type="STRING" id="39966.A0A369JIV8"/>
<comment type="similarity">
    <text evidence="1">Belongs to the IST1 family.</text>
</comment>
<feature type="compositionally biased region" description="Basic and acidic residues" evidence="2">
    <location>
        <begin position="1213"/>
        <end position="1228"/>
    </location>
</feature>
<feature type="compositionally biased region" description="Polar residues" evidence="2">
    <location>
        <begin position="879"/>
        <end position="897"/>
    </location>
</feature>
<feature type="compositionally biased region" description="Acidic residues" evidence="2">
    <location>
        <begin position="1229"/>
        <end position="1238"/>
    </location>
</feature>
<name>A0A369JIV8_HYPMA</name>
<evidence type="ECO:0000313" key="5">
    <source>
        <dbReference type="Proteomes" id="UP000076154"/>
    </source>
</evidence>
<feature type="compositionally biased region" description="Basic and acidic residues" evidence="2">
    <location>
        <begin position="866"/>
        <end position="878"/>
    </location>
</feature>
<feature type="compositionally biased region" description="Low complexity" evidence="2">
    <location>
        <begin position="950"/>
        <end position="960"/>
    </location>
</feature>
<dbReference type="InterPro" id="IPR005061">
    <property type="entry name" value="Ist1"/>
</dbReference>
<evidence type="ECO:0000259" key="3">
    <source>
        <dbReference type="PROSITE" id="PS50086"/>
    </source>
</evidence>
<feature type="compositionally biased region" description="Low complexity" evidence="2">
    <location>
        <begin position="898"/>
        <end position="912"/>
    </location>
</feature>
<feature type="compositionally biased region" description="Basic and acidic residues" evidence="2">
    <location>
        <begin position="931"/>
        <end position="940"/>
    </location>
</feature>
<feature type="region of interest" description="Disordered" evidence="2">
    <location>
        <begin position="702"/>
        <end position="724"/>
    </location>
</feature>
<gene>
    <name evidence="4" type="ORF">Hypma_011499</name>
</gene>
<dbReference type="AlphaFoldDB" id="A0A369JIV8"/>
<protein>
    <recommendedName>
        <fullName evidence="3">Rab-GAP TBC domain-containing protein</fullName>
    </recommendedName>
</protein>
<dbReference type="PROSITE" id="PS50086">
    <property type="entry name" value="TBC_RABGAP"/>
    <property type="match status" value="1"/>
</dbReference>
<feature type="domain" description="Rab-GAP TBC" evidence="3">
    <location>
        <begin position="215"/>
        <end position="525"/>
    </location>
</feature>
<proteinExistence type="inferred from homology"/>
<feature type="region of interest" description="Disordered" evidence="2">
    <location>
        <begin position="852"/>
        <end position="1050"/>
    </location>
</feature>
<dbReference type="SUPFAM" id="SSF47923">
    <property type="entry name" value="Ypt/Rab-GAP domain of gyp1p"/>
    <property type="match status" value="2"/>
</dbReference>
<feature type="compositionally biased region" description="Basic and acidic residues" evidence="2">
    <location>
        <begin position="807"/>
        <end position="822"/>
    </location>
</feature>
<dbReference type="Gene3D" id="1.20.1260.60">
    <property type="entry name" value="Vacuolar protein sorting-associated protein Ist1"/>
    <property type="match status" value="1"/>
</dbReference>
<sequence length="1256" mass="137714">MPRIQWEPASVKAQLRLSSLRLGQLQEKKDSQGAITRRDIATLLRQRNIGLARAKAQKLMEEDALGDLLEILEMHVGLLLEHFPELDQSPSPSPGVVEAASTIIFAAPHVDLKDLSTVSELLSEHLGTDFSHSAARNLDNYVATPVMKAISAPPPSATVLDSCLEKIAHDFGVEWSPEPGRDEILNAISEIVDPQTSPIIDLPRLRQLCAHGIPDDPAWLRPRIWKLLLGVLPVLKSSWRREVQKQRESYYDLIRRLLGPFSSLPPPSDPLVTMDAVLLQVSKQLSGTPPRLFSDLVDQPEYAKLSPLDDNASDEIKINAAQNLAIRLRMLQNHNPKGIHVASTPEIRLEPDVGIPEISLSSPDTGLYEGQDEPTTLLSSKTTGLGGAHSKHSNALLRLLYLHSSINPGNISPHIASLLVPLYVVLNHEVELEDLVHVEADTFWLFEAMVGEFSELEDEDGGSVWMRRFGERLAWADPDLFNNMQVKGLDPALPHYSYRWLAPLLTHTLPLPSVFLIWDAVFSCPVRERDMNPKLDYLLDICTAMLIRARAALFRLGKGSQKSPSLWGEEDIILPPPSPLRAWELGDAFLEGMSLLQTYPLEASGGIERILQTASDLCHRRKDERKAAQSDKLSLGARLKVTMWKGFTNQAPSPDTSPSEDSEESNDESLLEGGESLGVPDKAEPLGLTSRLATTVWRGITNQSVMDPPPSPLFPTSTPSSPSLIAHQESLSPLAEGSGCESTSSAEKSSGLWSYAERLRESGAAATIAKVSSNWRAKALPGSWGRSSKPIAEGAPASFPRPSVRSESFHGEFISKLDEGRRGSLPPIDRTGIYSPPPRPLYFRPPRDSFIFPGNVNISPPGPAQSEHHSGSFMDKTRSLQSSFASLTRTQTSQTAVRSAPRPLLLSSSTPITSPPNRPLSLSAGSTPTPDRGEWADVMRLKGHALRQDSQSSVSSLSPSDAFKAVKSGRTDWDSDAAGSSRRIPLNRRSVSPMAPGFRVHQGRPMSGSSSATSSDRGLLSPPLSAGDLQGWSRIEMPESPPVFQSPSNSITNVVDSMVLSDDGLERPQNKKLVRKKTPPVSQFQAGDTSDSSVVHVPSRSPRLRSKRYTARPPNLHIHDNSILQRPITERKLSNPNSLAVEWPVEDQDIVSTPRASSFSADDHRSMSPSSSRSLRRSRKVSAEAQERHHKISTEGHETRTRKVSAGQRPRKVSNDNKDVARSTRDSSAEEGDDEGYDDLLSAYESEEGSQISSLR</sequence>
<dbReference type="PANTHER" id="PTHR12161:SF5">
    <property type="entry name" value="IST1 HOMOLOG"/>
    <property type="match status" value="1"/>
</dbReference>
<dbReference type="InParanoid" id="A0A369JIV8"/>
<dbReference type="InterPro" id="IPR042277">
    <property type="entry name" value="IST1-like"/>
</dbReference>
<dbReference type="GO" id="GO:0015031">
    <property type="term" value="P:protein transport"/>
    <property type="evidence" value="ECO:0007669"/>
    <property type="project" value="InterPro"/>
</dbReference>